<gene>
    <name evidence="1" type="ORF">F4821DRAFT_247553</name>
</gene>
<accession>A0ACC0CPS1</accession>
<organism evidence="1 2">
    <name type="scientific">Hypoxylon rubiginosum</name>
    <dbReference type="NCBI Taxonomy" id="110542"/>
    <lineage>
        <taxon>Eukaryota</taxon>
        <taxon>Fungi</taxon>
        <taxon>Dikarya</taxon>
        <taxon>Ascomycota</taxon>
        <taxon>Pezizomycotina</taxon>
        <taxon>Sordariomycetes</taxon>
        <taxon>Xylariomycetidae</taxon>
        <taxon>Xylariales</taxon>
        <taxon>Hypoxylaceae</taxon>
        <taxon>Hypoxylon</taxon>
    </lineage>
</organism>
<evidence type="ECO:0000313" key="2">
    <source>
        <dbReference type="Proteomes" id="UP001497680"/>
    </source>
</evidence>
<sequence>MNALTSLQVSSEVPITLATMDITTNELWQYQCKAVQDKVFIPAPCGPELWSTNDEHVKEMYTRMAEDKLAFNNEGEYNLFAQFKGKPLILWPIWVEDRFGKDWVLIAWHAEESVASSGVYDWIKSYAIYDSRRIPDPDGKGAEHWPVFERGLNIQRRLEHMFSVARFKLDDDCIAKPGWCSPMAPDEVSSGERCFAAIKELLGIFTQNAIKQENWEGYPEFPRLSRWVFPYAVRVEMTGIAAWVLMATHQWNARIALECMEPNLGYQVVVDGDLRVFKPSAIFPSRPKPPFAAEDYNWREPKPEEPQKEAEEDDLYA</sequence>
<comment type="caution">
    <text evidence="1">The sequence shown here is derived from an EMBL/GenBank/DDBJ whole genome shotgun (WGS) entry which is preliminary data.</text>
</comment>
<dbReference type="EMBL" id="MU394374">
    <property type="protein sequence ID" value="KAI6082302.1"/>
    <property type="molecule type" value="Genomic_DNA"/>
</dbReference>
<dbReference type="Proteomes" id="UP001497680">
    <property type="component" value="Unassembled WGS sequence"/>
</dbReference>
<protein>
    <submittedName>
        <fullName evidence="1">Uncharacterized protein</fullName>
    </submittedName>
</protein>
<proteinExistence type="predicted"/>
<keyword evidence="2" id="KW-1185">Reference proteome</keyword>
<name>A0ACC0CPS1_9PEZI</name>
<reference evidence="1 2" key="1">
    <citation type="journal article" date="2022" name="New Phytol.">
        <title>Ecological generalism drives hyperdiversity of secondary metabolite gene clusters in xylarialean endophytes.</title>
        <authorList>
            <person name="Franco M.E.E."/>
            <person name="Wisecaver J.H."/>
            <person name="Arnold A.E."/>
            <person name="Ju Y.M."/>
            <person name="Slot J.C."/>
            <person name="Ahrendt S."/>
            <person name="Moore L.P."/>
            <person name="Eastman K.E."/>
            <person name="Scott K."/>
            <person name="Konkel Z."/>
            <person name="Mondo S.J."/>
            <person name="Kuo A."/>
            <person name="Hayes R.D."/>
            <person name="Haridas S."/>
            <person name="Andreopoulos B."/>
            <person name="Riley R."/>
            <person name="LaButti K."/>
            <person name="Pangilinan J."/>
            <person name="Lipzen A."/>
            <person name="Amirebrahimi M."/>
            <person name="Yan J."/>
            <person name="Adam C."/>
            <person name="Keymanesh K."/>
            <person name="Ng V."/>
            <person name="Louie K."/>
            <person name="Northen T."/>
            <person name="Drula E."/>
            <person name="Henrissat B."/>
            <person name="Hsieh H.M."/>
            <person name="Youens-Clark K."/>
            <person name="Lutzoni F."/>
            <person name="Miadlikowska J."/>
            <person name="Eastwood D.C."/>
            <person name="Hamelin R.C."/>
            <person name="Grigoriev I.V."/>
            <person name="U'Ren J.M."/>
        </authorList>
    </citation>
    <scope>NUCLEOTIDE SEQUENCE [LARGE SCALE GENOMIC DNA]</scope>
    <source>
        <strain evidence="1 2">ER1909</strain>
    </source>
</reference>
<evidence type="ECO:0000313" key="1">
    <source>
        <dbReference type="EMBL" id="KAI6082302.1"/>
    </source>
</evidence>